<gene>
    <name evidence="3" type="ORF">FOIG_04918</name>
</gene>
<organism evidence="3">
    <name type="scientific">Fusarium odoratissimum (strain NRRL 54006)</name>
    <dbReference type="NCBI Taxonomy" id="1089451"/>
    <lineage>
        <taxon>Eukaryota</taxon>
        <taxon>Fungi</taxon>
        <taxon>Dikarya</taxon>
        <taxon>Ascomycota</taxon>
        <taxon>Pezizomycotina</taxon>
        <taxon>Sordariomycetes</taxon>
        <taxon>Hypocreomycetidae</taxon>
        <taxon>Hypocreales</taxon>
        <taxon>Nectriaceae</taxon>
        <taxon>Fusarium</taxon>
        <taxon>Fusarium oxysporum species complex</taxon>
        <taxon>Fusarium oxysporum f. sp. cubense (strain race 4)</taxon>
    </lineage>
</organism>
<evidence type="ECO:0000313" key="3">
    <source>
        <dbReference type="EMBL" id="EXM04738.1"/>
    </source>
</evidence>
<feature type="compositionally biased region" description="Low complexity" evidence="2">
    <location>
        <begin position="14"/>
        <end position="23"/>
    </location>
</feature>
<comment type="similarity">
    <text evidence="1">Belongs to the methyltransferase superfamily. LaeA methyltransferase family.</text>
</comment>
<reference evidence="3" key="1">
    <citation type="submission" date="2011-11" db="EMBL/GenBank/DDBJ databases">
        <title>The Genome Sequence of Fusarium oxysporum II5.</title>
        <authorList>
            <consortium name="The Broad Institute Genome Sequencing Platform"/>
            <person name="Ma L.-J."/>
            <person name="Gale L.R."/>
            <person name="Schwartz D.C."/>
            <person name="Zhou S."/>
            <person name="Corby-Kistler H."/>
            <person name="Young S.K."/>
            <person name="Zeng Q."/>
            <person name="Gargeya S."/>
            <person name="Fitzgerald M."/>
            <person name="Haas B."/>
            <person name="Abouelleil A."/>
            <person name="Alvarado L."/>
            <person name="Arachchi H.M."/>
            <person name="Berlin A."/>
            <person name="Brown A."/>
            <person name="Chapman S.B."/>
            <person name="Chen Z."/>
            <person name="Dunbar C."/>
            <person name="Freedman E."/>
            <person name="Gearin G."/>
            <person name="Goldberg J."/>
            <person name="Griggs A."/>
            <person name="Gujja S."/>
            <person name="Heiman D."/>
            <person name="Howarth C."/>
            <person name="Larson L."/>
            <person name="Lui A."/>
            <person name="MacDonald P.J.P."/>
            <person name="Montmayeur A."/>
            <person name="Murphy C."/>
            <person name="Neiman D."/>
            <person name="Pearson M."/>
            <person name="Priest M."/>
            <person name="Roberts A."/>
            <person name="Saif S."/>
            <person name="Shea T."/>
            <person name="Shenoy N."/>
            <person name="Sisk P."/>
            <person name="Stolte C."/>
            <person name="Sykes S."/>
            <person name="Wortman J."/>
            <person name="Nusbaum C."/>
            <person name="Birren B."/>
        </authorList>
    </citation>
    <scope>NUCLEOTIDE SEQUENCE [LARGE SCALE GENOMIC DNA]</scope>
    <source>
        <strain evidence="3">54006</strain>
    </source>
</reference>
<proteinExistence type="inferred from homology"/>
<feature type="region of interest" description="Disordered" evidence="2">
    <location>
        <begin position="1"/>
        <end position="51"/>
    </location>
</feature>
<dbReference type="EMBL" id="JH658277">
    <property type="protein sequence ID" value="EXM04738.1"/>
    <property type="molecule type" value="Genomic_DNA"/>
</dbReference>
<evidence type="ECO:0000256" key="1">
    <source>
        <dbReference type="ARBA" id="ARBA00038158"/>
    </source>
</evidence>
<dbReference type="GO" id="GO:0008168">
    <property type="term" value="F:methyltransferase activity"/>
    <property type="evidence" value="ECO:0007669"/>
    <property type="project" value="TreeGrafter"/>
</dbReference>
<dbReference type="Proteomes" id="UP000030685">
    <property type="component" value="Unassembled WGS sequence"/>
</dbReference>
<dbReference type="PANTHER" id="PTHR43591:SF10">
    <property type="entry name" value="ABC TRANSMEMBRANE TYPE-1 DOMAIN-CONTAINING PROTEIN-RELATED"/>
    <property type="match status" value="1"/>
</dbReference>
<feature type="compositionally biased region" description="Polar residues" evidence="2">
    <location>
        <begin position="24"/>
        <end position="39"/>
    </location>
</feature>
<evidence type="ECO:0008006" key="4">
    <source>
        <dbReference type="Google" id="ProtNLM"/>
    </source>
</evidence>
<feature type="compositionally biased region" description="Basic residues" evidence="2">
    <location>
        <begin position="1"/>
        <end position="10"/>
    </location>
</feature>
<dbReference type="SUPFAM" id="SSF53335">
    <property type="entry name" value="S-adenosyl-L-methionine-dependent methyltransferases"/>
    <property type="match status" value="1"/>
</dbReference>
<dbReference type="RefSeq" id="XP_031066827.1">
    <property type="nucleotide sequence ID" value="XM_031203248.1"/>
</dbReference>
<reference evidence="3" key="2">
    <citation type="submission" date="2012-05" db="EMBL/GenBank/DDBJ databases">
        <title>The Genome Annotation of Fusarium oxysporum II5.</title>
        <authorList>
            <consortium name="The Broad Institute Genomics Platform"/>
            <person name="Ma L.-J."/>
            <person name="Corby-Kistler H."/>
            <person name="Broz K."/>
            <person name="Gale L.R."/>
            <person name="Jonkers W."/>
            <person name="O'Donnell K."/>
            <person name="Ploetz R."/>
            <person name="Steinberg C."/>
            <person name="Schwartz D.C."/>
            <person name="VanEtten H."/>
            <person name="Zhou S."/>
            <person name="Young S.K."/>
            <person name="Zeng Q."/>
            <person name="Gargeya S."/>
            <person name="Fitzgerald M."/>
            <person name="Abouelleil A."/>
            <person name="Alvarado L."/>
            <person name="Chapman S.B."/>
            <person name="Gainer-Dewar J."/>
            <person name="Goldberg J."/>
            <person name="Griggs A."/>
            <person name="Gujja S."/>
            <person name="Hansen M."/>
            <person name="Howarth C."/>
            <person name="Imamovic A."/>
            <person name="Ireland A."/>
            <person name="Larimer J."/>
            <person name="McCowan C."/>
            <person name="Murphy C."/>
            <person name="Pearson M."/>
            <person name="Poon T.W."/>
            <person name="Priest M."/>
            <person name="Roberts A."/>
            <person name="Saif S."/>
            <person name="Shea T."/>
            <person name="Sykes S."/>
            <person name="Wortman J."/>
            <person name="Nusbaum C."/>
            <person name="Birren B."/>
        </authorList>
    </citation>
    <scope>NUCLEOTIDE SEQUENCE</scope>
    <source>
        <strain evidence="3">54006</strain>
    </source>
</reference>
<evidence type="ECO:0000256" key="2">
    <source>
        <dbReference type="SAM" id="MobiDB-lite"/>
    </source>
</evidence>
<dbReference type="GeneID" id="42030093"/>
<protein>
    <recommendedName>
        <fullName evidence="4">Methyltransferase</fullName>
    </recommendedName>
</protein>
<dbReference type="InterPro" id="IPR029063">
    <property type="entry name" value="SAM-dependent_MTases_sf"/>
</dbReference>
<dbReference type="AlphaFoldDB" id="X0JU42"/>
<accession>X0JU42</accession>
<dbReference type="HOGENOM" id="CLU_446202_0_0_1"/>
<dbReference type="Gene3D" id="3.40.50.150">
    <property type="entry name" value="Vaccinia Virus protein VP39"/>
    <property type="match status" value="1"/>
</dbReference>
<dbReference type="CDD" id="cd02440">
    <property type="entry name" value="AdoMet_MTases"/>
    <property type="match status" value="1"/>
</dbReference>
<dbReference type="Pfam" id="PF13489">
    <property type="entry name" value="Methyltransf_23"/>
    <property type="match status" value="1"/>
</dbReference>
<dbReference type="VEuPathDB" id="FungiDB:FOIG_04918"/>
<sequence>MPMGRPKKRKIASENEAQESSASRTSPSTLAMSIGSDTGSDMGRRASFDPCQHMSEDTPLDLIPLGNETNVDPKLLAFESDPGQQTCACLASLYLSLEEVRKADDLPFPARLSVLRHLTTTAAGIIQCQVCPTKFLWAMQNAQLLNTLIISLAEGYKKIVKSVEDETKRAQDARESKELYISEGQKLEAPSQNDALGFSLSLDPRDWKSIANKAIKSELFGTPHSSSMSFVAMLQLMEDRQNLWHSGTSHVPPGIGHRLAHQMHDKDPHSQAVTDVSGLLPPEHWAEVAEELGDTDSALGDDTAESTASITSSILQYRNINGRTYHRDIGNAQYWGTNDEKQNESMDINHHVLTLVLDGALYLAPIPKDIKNAIDIGTGTGIWAIDFADSFPDAQVIGTDVSPIQPGWIPPNLRFDIEDCTQEWTFAPNSQDYIHFRWLVGSIVDWDQLFKEAYRCLKPGGYIESHEALSRMDCEDGTITEKSAMHQWGKFFVEGGKKIGRSFTIVEDGVQRSAMEKAGFVNLVERDFKVPIGGWPKDPKMKEIGKYAQATLEQDIEGYVLFMANTVEGWTKEEVEVYISMLRRELRQGNMHPYYWQKVVWAQKPKKVRQFS</sequence>
<dbReference type="PANTHER" id="PTHR43591">
    <property type="entry name" value="METHYLTRANSFERASE"/>
    <property type="match status" value="1"/>
</dbReference>
<name>X0JU42_FUSO5</name>